<dbReference type="AlphaFoldDB" id="K9VUE6"/>
<accession>K9VUE6</accession>
<name>K9VUE6_9CYAN</name>
<gene>
    <name evidence="2" type="ORF">Cri9333_0816</name>
</gene>
<dbReference type="SMART" id="SM00240">
    <property type="entry name" value="FHA"/>
    <property type="match status" value="1"/>
</dbReference>
<dbReference type="CDD" id="cd00060">
    <property type="entry name" value="FHA"/>
    <property type="match status" value="1"/>
</dbReference>
<dbReference type="Pfam" id="PF00498">
    <property type="entry name" value="FHA"/>
    <property type="match status" value="1"/>
</dbReference>
<dbReference type="eggNOG" id="COG1716">
    <property type="taxonomic scope" value="Bacteria"/>
</dbReference>
<dbReference type="KEGG" id="cep:Cri9333_0816"/>
<evidence type="ECO:0000313" key="2">
    <source>
        <dbReference type="EMBL" id="AFZ11733.1"/>
    </source>
</evidence>
<dbReference type="EMBL" id="CP003620">
    <property type="protein sequence ID" value="AFZ11733.1"/>
    <property type="molecule type" value="Genomic_DNA"/>
</dbReference>
<dbReference type="OrthoDB" id="510048at2"/>
<dbReference type="STRING" id="1173022.Cri9333_0816"/>
<dbReference type="Gene3D" id="2.60.200.20">
    <property type="match status" value="1"/>
</dbReference>
<protein>
    <submittedName>
        <fullName evidence="2">Forkhead-associated protein</fullName>
    </submittedName>
</protein>
<organism evidence="2 3">
    <name type="scientific">Crinalium epipsammum PCC 9333</name>
    <dbReference type="NCBI Taxonomy" id="1173022"/>
    <lineage>
        <taxon>Bacteria</taxon>
        <taxon>Bacillati</taxon>
        <taxon>Cyanobacteriota</taxon>
        <taxon>Cyanophyceae</taxon>
        <taxon>Gomontiellales</taxon>
        <taxon>Gomontiellaceae</taxon>
        <taxon>Crinalium</taxon>
    </lineage>
</organism>
<proteinExistence type="predicted"/>
<dbReference type="InterPro" id="IPR008984">
    <property type="entry name" value="SMAD_FHA_dom_sf"/>
</dbReference>
<sequence length="181" mass="19695">MAELTLTWTEQHQHKSQTIVAQQPSKNPGTVRIGRDPARCDIILTDPTVSGLHIEIFFNSQQQNFYLRNLRSTNPAVVDGKVIVTGEVSLRQGSTIYLGQIALFITAINSADLGVPATIVIPQQPQPAKSINQPKIPITQDYGLRCPNSKCSKTSPYIRLELGCPWCGTSLAAAASVLISK</sequence>
<dbReference type="RefSeq" id="WP_015201855.1">
    <property type="nucleotide sequence ID" value="NC_019753.1"/>
</dbReference>
<feature type="domain" description="FHA" evidence="1">
    <location>
        <begin position="31"/>
        <end position="83"/>
    </location>
</feature>
<reference evidence="2 3" key="1">
    <citation type="submission" date="2012-06" db="EMBL/GenBank/DDBJ databases">
        <title>Finished chromosome of genome of Crinalium epipsammum PCC 9333.</title>
        <authorList>
            <consortium name="US DOE Joint Genome Institute"/>
            <person name="Gugger M."/>
            <person name="Coursin T."/>
            <person name="Rippka R."/>
            <person name="Tandeau De Marsac N."/>
            <person name="Huntemann M."/>
            <person name="Wei C.-L."/>
            <person name="Han J."/>
            <person name="Detter J.C."/>
            <person name="Han C."/>
            <person name="Tapia R."/>
            <person name="Davenport K."/>
            <person name="Daligault H."/>
            <person name="Erkkila T."/>
            <person name="Gu W."/>
            <person name="Munk A.C.C."/>
            <person name="Teshima H."/>
            <person name="Xu Y."/>
            <person name="Chain P."/>
            <person name="Chen A."/>
            <person name="Krypides N."/>
            <person name="Mavromatis K."/>
            <person name="Markowitz V."/>
            <person name="Szeto E."/>
            <person name="Ivanova N."/>
            <person name="Mikhailova N."/>
            <person name="Ovchinnikova G."/>
            <person name="Pagani I."/>
            <person name="Pati A."/>
            <person name="Goodwin L."/>
            <person name="Peters L."/>
            <person name="Pitluck S."/>
            <person name="Woyke T."/>
            <person name="Kerfeld C."/>
        </authorList>
    </citation>
    <scope>NUCLEOTIDE SEQUENCE [LARGE SCALE GENOMIC DNA]</scope>
    <source>
        <strain evidence="2 3">PCC 9333</strain>
    </source>
</reference>
<dbReference type="PATRIC" id="fig|1173022.3.peg.887"/>
<dbReference type="PROSITE" id="PS50006">
    <property type="entry name" value="FHA_DOMAIN"/>
    <property type="match status" value="1"/>
</dbReference>
<evidence type="ECO:0000259" key="1">
    <source>
        <dbReference type="PROSITE" id="PS50006"/>
    </source>
</evidence>
<dbReference type="InterPro" id="IPR000253">
    <property type="entry name" value="FHA_dom"/>
</dbReference>
<evidence type="ECO:0000313" key="3">
    <source>
        <dbReference type="Proteomes" id="UP000010472"/>
    </source>
</evidence>
<dbReference type="Proteomes" id="UP000010472">
    <property type="component" value="Chromosome"/>
</dbReference>
<dbReference type="SUPFAM" id="SSF49879">
    <property type="entry name" value="SMAD/FHA domain"/>
    <property type="match status" value="1"/>
</dbReference>
<dbReference type="HOGENOM" id="CLU_1523679_0_0_3"/>
<keyword evidence="3" id="KW-1185">Reference proteome</keyword>